<keyword evidence="2" id="KW-0812">Transmembrane</keyword>
<dbReference type="InterPro" id="IPR053951">
    <property type="entry name" value="K_trans_N"/>
</dbReference>
<evidence type="ECO:0000313" key="4">
    <source>
        <dbReference type="EMBL" id="ASK26411.1"/>
    </source>
</evidence>
<keyword evidence="2" id="KW-0472">Membrane</keyword>
<feature type="transmembrane region" description="Helical" evidence="2">
    <location>
        <begin position="95"/>
        <end position="120"/>
    </location>
</feature>
<dbReference type="GO" id="GO:0015079">
    <property type="term" value="F:potassium ion transmembrane transporter activity"/>
    <property type="evidence" value="ECO:0007669"/>
    <property type="project" value="InterPro"/>
</dbReference>
<sequence>MGFAADCYLEYVVFVLRTDSKGEGGTAIMMQQALVVLRGKPAVWVMFEGLTAMSVLSAAEGRTVLNPAAEAWVLPVAVTALLALFLIQRYGTQKIGAFFGSVMLFWFGTLAVLEVCQIIRMPQILAAANPYYGLNFIAHHGWGGFVSLGAVVLAVTGAEALYADVGPRFRRLGSAWFYRSHLRVLKNWRQVGYLYPTRLDGCDVGFSNPTYGAVMPSEMFCGQVSIFPLPWERVRERAVWRSTRLCAAQIVYVFRI</sequence>
<protein>
    <recommendedName>
        <fullName evidence="3">K+ potassium transporter integral membrane domain-containing protein</fullName>
    </recommendedName>
</protein>
<evidence type="ECO:0000256" key="1">
    <source>
        <dbReference type="ARBA" id="ARBA00007019"/>
    </source>
</evidence>
<comment type="similarity">
    <text evidence="1">Belongs to the HAK/KUP transporter (TC 2.A.72) family.</text>
</comment>
<organism evidence="4 5">
    <name type="scientific">Neisseria chenwenguii</name>
    <dbReference type="NCBI Taxonomy" id="1853278"/>
    <lineage>
        <taxon>Bacteria</taxon>
        <taxon>Pseudomonadati</taxon>
        <taxon>Pseudomonadota</taxon>
        <taxon>Betaproteobacteria</taxon>
        <taxon>Neisseriales</taxon>
        <taxon>Neisseriaceae</taxon>
        <taxon>Neisseria</taxon>
    </lineage>
</organism>
<feature type="transmembrane region" description="Helical" evidence="2">
    <location>
        <begin position="71"/>
        <end position="88"/>
    </location>
</feature>
<dbReference type="Pfam" id="PF02705">
    <property type="entry name" value="K_trans"/>
    <property type="match status" value="1"/>
</dbReference>
<evidence type="ECO:0000259" key="3">
    <source>
        <dbReference type="Pfam" id="PF02705"/>
    </source>
</evidence>
<dbReference type="AlphaFoldDB" id="A0A220RYX2"/>
<dbReference type="EMBL" id="CP022278">
    <property type="protein sequence ID" value="ASK26411.1"/>
    <property type="molecule type" value="Genomic_DNA"/>
</dbReference>
<dbReference type="Proteomes" id="UP000198238">
    <property type="component" value="Chromosome"/>
</dbReference>
<feature type="transmembrane region" description="Helical" evidence="2">
    <location>
        <begin position="140"/>
        <end position="162"/>
    </location>
</feature>
<reference evidence="4 5" key="1">
    <citation type="submission" date="2017-06" db="EMBL/GenBank/DDBJ databases">
        <title>Neisseria chenwenguii sp. nov., isolated from the intestinal contents of Tibetan Plateau Pika in Yushu, Qinghai Province, China.</title>
        <authorList>
            <person name="Zhang G."/>
        </authorList>
    </citation>
    <scope>NUCLEOTIDE SEQUENCE [LARGE SCALE GENOMIC DNA]</scope>
    <source>
        <strain evidence="4 5">10023</strain>
    </source>
</reference>
<dbReference type="PANTHER" id="PTHR30540">
    <property type="entry name" value="OSMOTIC STRESS POTASSIUM TRANSPORTER"/>
    <property type="match status" value="1"/>
</dbReference>
<keyword evidence="2" id="KW-1133">Transmembrane helix</keyword>
<keyword evidence="5" id="KW-1185">Reference proteome</keyword>
<accession>A0A220RYX2</accession>
<name>A0A220RYX2_9NEIS</name>
<dbReference type="GO" id="GO:0016020">
    <property type="term" value="C:membrane"/>
    <property type="evidence" value="ECO:0007669"/>
    <property type="project" value="InterPro"/>
</dbReference>
<gene>
    <name evidence="4" type="ORF">BG910_00420</name>
</gene>
<feature type="domain" description="K+ potassium transporter integral membrane" evidence="3">
    <location>
        <begin position="9"/>
        <end position="167"/>
    </location>
</feature>
<proteinExistence type="inferred from homology"/>
<dbReference type="PANTHER" id="PTHR30540:SF79">
    <property type="entry name" value="LOW AFFINITY POTASSIUM TRANSPORT SYSTEM PROTEIN KUP"/>
    <property type="match status" value="1"/>
</dbReference>
<evidence type="ECO:0000256" key="2">
    <source>
        <dbReference type="SAM" id="Phobius"/>
    </source>
</evidence>
<dbReference type="KEGG" id="nei:BG910_00420"/>
<evidence type="ECO:0000313" key="5">
    <source>
        <dbReference type="Proteomes" id="UP000198238"/>
    </source>
</evidence>
<dbReference type="InterPro" id="IPR003855">
    <property type="entry name" value="K+_transporter"/>
</dbReference>